<name>A0AAN7LTZ0_TRANT</name>
<feature type="region of interest" description="Disordered" evidence="1">
    <location>
        <begin position="13"/>
        <end position="49"/>
    </location>
</feature>
<evidence type="ECO:0000313" key="2">
    <source>
        <dbReference type="EMBL" id="KAK4785857.1"/>
    </source>
</evidence>
<organism evidence="2 3">
    <name type="scientific">Trapa natans</name>
    <name type="common">Water chestnut</name>
    <dbReference type="NCBI Taxonomy" id="22666"/>
    <lineage>
        <taxon>Eukaryota</taxon>
        <taxon>Viridiplantae</taxon>
        <taxon>Streptophyta</taxon>
        <taxon>Embryophyta</taxon>
        <taxon>Tracheophyta</taxon>
        <taxon>Spermatophyta</taxon>
        <taxon>Magnoliopsida</taxon>
        <taxon>eudicotyledons</taxon>
        <taxon>Gunneridae</taxon>
        <taxon>Pentapetalae</taxon>
        <taxon>rosids</taxon>
        <taxon>malvids</taxon>
        <taxon>Myrtales</taxon>
        <taxon>Lythraceae</taxon>
        <taxon>Trapa</taxon>
    </lineage>
</organism>
<dbReference type="AlphaFoldDB" id="A0AAN7LTZ0"/>
<dbReference type="EMBL" id="JAXQNO010000013">
    <property type="protein sequence ID" value="KAK4785857.1"/>
    <property type="molecule type" value="Genomic_DNA"/>
</dbReference>
<dbReference type="Proteomes" id="UP001346149">
    <property type="component" value="Unassembled WGS sequence"/>
</dbReference>
<dbReference type="InterPro" id="IPR045864">
    <property type="entry name" value="aa-tRNA-synth_II/BPL/LPL"/>
</dbReference>
<proteinExistence type="predicted"/>
<sequence>MYKISIGSKSRIITVSTQPPLKFKERDDPPTSDKKTGQEELKQPQRDSRRLTIESVNLRVWSPSLFRRRSNFSVSPRPSALPYSSVALLVPVLLPLRLHPPTDETAGPPYPPILPIRKHFVLFAKEGGRAHEQGARALCLQLYCEKERLLSEQFKHSKTLVNIGNILGANGTIKHTEKGTCFYVSHVGLFRRALFVDEFFCNSYKVTTSLTDKYHGLTDVDKLFWYTGMIANSKVWKMAKGPGIDQLVMLLTDSASIWNVIAFPVVKAQPNINPFSKTEI</sequence>
<evidence type="ECO:0000313" key="3">
    <source>
        <dbReference type="Proteomes" id="UP001346149"/>
    </source>
</evidence>
<accession>A0AAN7LTZ0</accession>
<evidence type="ECO:0000256" key="1">
    <source>
        <dbReference type="SAM" id="MobiDB-lite"/>
    </source>
</evidence>
<dbReference type="SUPFAM" id="SSF55681">
    <property type="entry name" value="Class II aaRS and biotin synthetases"/>
    <property type="match status" value="1"/>
</dbReference>
<protein>
    <submittedName>
        <fullName evidence="2">Uncharacterized protein</fullName>
    </submittedName>
</protein>
<reference evidence="2 3" key="1">
    <citation type="journal article" date="2023" name="Hortic Res">
        <title>Pangenome of water caltrop reveals structural variations and asymmetric subgenome divergence after allopolyploidization.</title>
        <authorList>
            <person name="Zhang X."/>
            <person name="Chen Y."/>
            <person name="Wang L."/>
            <person name="Yuan Y."/>
            <person name="Fang M."/>
            <person name="Shi L."/>
            <person name="Lu R."/>
            <person name="Comes H.P."/>
            <person name="Ma Y."/>
            <person name="Chen Y."/>
            <person name="Huang G."/>
            <person name="Zhou Y."/>
            <person name="Zheng Z."/>
            <person name="Qiu Y."/>
        </authorList>
    </citation>
    <scope>NUCLEOTIDE SEQUENCE [LARGE SCALE GENOMIC DNA]</scope>
    <source>
        <strain evidence="2">F231</strain>
    </source>
</reference>
<feature type="compositionally biased region" description="Basic and acidic residues" evidence="1">
    <location>
        <begin position="22"/>
        <end position="49"/>
    </location>
</feature>
<comment type="caution">
    <text evidence="2">The sequence shown here is derived from an EMBL/GenBank/DDBJ whole genome shotgun (WGS) entry which is preliminary data.</text>
</comment>
<keyword evidence="3" id="KW-1185">Reference proteome</keyword>
<gene>
    <name evidence="2" type="ORF">SAY86_002546</name>
</gene>